<sequence>MKKTIVALLLCLFFASQLSAQDYKIGVKIGPTLSYARTSTESDDTEVDRNSTDVKFLVGAFIDYEFKENYFFHTGLSFASKNTDITADSGALGGPVTESYDHEYLQIPALLKLYTNEVLLDTKVFFNFGVMPEVRLKTKEGDNVTVKLVEKFRPVDLSGTLGGGVEKRIGTTTSISVGLNYNIGFFNMVKDRNDALDEFSVKSNLLALEFAIKF</sequence>
<proteinExistence type="predicted"/>
<dbReference type="Proteomes" id="UP000199437">
    <property type="component" value="Unassembled WGS sequence"/>
</dbReference>
<dbReference type="EMBL" id="FOIR01000001">
    <property type="protein sequence ID" value="SEV86752.1"/>
    <property type="molecule type" value="Genomic_DNA"/>
</dbReference>
<keyword evidence="4" id="KW-1185">Reference proteome</keyword>
<name>A0A1I0MEN0_9BACT</name>
<evidence type="ECO:0000313" key="3">
    <source>
        <dbReference type="EMBL" id="SEV86752.1"/>
    </source>
</evidence>
<dbReference type="RefSeq" id="WP_090256657.1">
    <property type="nucleotide sequence ID" value="NZ_FOIR01000001.1"/>
</dbReference>
<protein>
    <submittedName>
        <fullName evidence="3">Outer membrane protein beta-barrel domain-containing protein</fullName>
    </submittedName>
</protein>
<evidence type="ECO:0000259" key="2">
    <source>
        <dbReference type="Pfam" id="PF13568"/>
    </source>
</evidence>
<feature type="signal peptide" evidence="1">
    <location>
        <begin position="1"/>
        <end position="20"/>
    </location>
</feature>
<gene>
    <name evidence="3" type="ORF">SAMN05216290_0332</name>
</gene>
<dbReference type="GeneID" id="99985095"/>
<accession>A0A1I0MEN0</accession>
<dbReference type="STRING" id="1267423.SAMN05216290_0332"/>
<feature type="domain" description="Outer membrane protein beta-barrel" evidence="2">
    <location>
        <begin position="20"/>
        <end position="188"/>
    </location>
</feature>
<dbReference type="AlphaFoldDB" id="A0A1I0MEN0"/>
<organism evidence="3 4">
    <name type="scientific">Roseivirga pacifica</name>
    <dbReference type="NCBI Taxonomy" id="1267423"/>
    <lineage>
        <taxon>Bacteria</taxon>
        <taxon>Pseudomonadati</taxon>
        <taxon>Bacteroidota</taxon>
        <taxon>Cytophagia</taxon>
        <taxon>Cytophagales</taxon>
        <taxon>Roseivirgaceae</taxon>
        <taxon>Roseivirga</taxon>
    </lineage>
</organism>
<feature type="chain" id="PRO_5011629247" evidence="1">
    <location>
        <begin position="21"/>
        <end position="214"/>
    </location>
</feature>
<dbReference type="InterPro" id="IPR025665">
    <property type="entry name" value="Beta-barrel_OMP_2"/>
</dbReference>
<evidence type="ECO:0000256" key="1">
    <source>
        <dbReference type="SAM" id="SignalP"/>
    </source>
</evidence>
<reference evidence="4" key="1">
    <citation type="submission" date="2016-10" db="EMBL/GenBank/DDBJ databases">
        <authorList>
            <person name="Varghese N."/>
            <person name="Submissions S."/>
        </authorList>
    </citation>
    <scope>NUCLEOTIDE SEQUENCE [LARGE SCALE GENOMIC DNA]</scope>
    <source>
        <strain evidence="4">CGMCC 1.12402</strain>
    </source>
</reference>
<keyword evidence="1" id="KW-0732">Signal</keyword>
<evidence type="ECO:0000313" key="4">
    <source>
        <dbReference type="Proteomes" id="UP000199437"/>
    </source>
</evidence>
<dbReference type="Pfam" id="PF13568">
    <property type="entry name" value="OMP_b-brl_2"/>
    <property type="match status" value="1"/>
</dbReference>
<dbReference type="OrthoDB" id="978236at2"/>